<dbReference type="EMBL" id="JFBT01000001">
    <property type="protein sequence ID" value="EXG82282.1"/>
    <property type="molecule type" value="Genomic_DNA"/>
</dbReference>
<evidence type="ECO:0000256" key="1">
    <source>
        <dbReference type="SAM" id="Phobius"/>
    </source>
</evidence>
<evidence type="ECO:0000313" key="3">
    <source>
        <dbReference type="Proteomes" id="UP000021053"/>
    </source>
</evidence>
<organism evidence="2 3">
    <name type="scientific">Cryptosporangium arvum DSM 44712</name>
    <dbReference type="NCBI Taxonomy" id="927661"/>
    <lineage>
        <taxon>Bacteria</taxon>
        <taxon>Bacillati</taxon>
        <taxon>Actinomycetota</taxon>
        <taxon>Actinomycetes</taxon>
        <taxon>Cryptosporangiales</taxon>
        <taxon>Cryptosporangiaceae</taxon>
        <taxon>Cryptosporangium</taxon>
    </lineage>
</organism>
<feature type="transmembrane region" description="Helical" evidence="1">
    <location>
        <begin position="12"/>
        <end position="33"/>
    </location>
</feature>
<dbReference type="AlphaFoldDB" id="A0A010ZYM1"/>
<protein>
    <submittedName>
        <fullName evidence="2">Uncharacterized protein</fullName>
    </submittedName>
</protein>
<evidence type="ECO:0000313" key="2">
    <source>
        <dbReference type="EMBL" id="EXG82282.1"/>
    </source>
</evidence>
<accession>A0A010ZYM1</accession>
<keyword evidence="3" id="KW-1185">Reference proteome</keyword>
<gene>
    <name evidence="2" type="ORF">CryarDRAFT_3447</name>
</gene>
<dbReference type="Proteomes" id="UP000021053">
    <property type="component" value="Unassembled WGS sequence"/>
</dbReference>
<keyword evidence="1" id="KW-1133">Transmembrane helix</keyword>
<dbReference type="HOGENOM" id="CLU_2664937_0_0_11"/>
<keyword evidence="1" id="KW-0812">Transmembrane</keyword>
<sequence>MTTFMRRSQLALGALWLVVGFGWLVLAVVWFGRGGMGDPGFYTGLPVGPVMFLAAWWNFRRAHRGSGPIGRDEAA</sequence>
<reference evidence="2 3" key="1">
    <citation type="submission" date="2013-07" db="EMBL/GenBank/DDBJ databases">
        <authorList>
            <consortium name="DOE Joint Genome Institute"/>
            <person name="Eisen J."/>
            <person name="Huntemann M."/>
            <person name="Han J."/>
            <person name="Chen A."/>
            <person name="Kyrpides N."/>
            <person name="Mavromatis K."/>
            <person name="Markowitz V."/>
            <person name="Palaniappan K."/>
            <person name="Ivanova N."/>
            <person name="Schaumberg A."/>
            <person name="Pati A."/>
            <person name="Liolios K."/>
            <person name="Nordberg H.P."/>
            <person name="Cantor M.N."/>
            <person name="Hua S.X."/>
            <person name="Woyke T."/>
        </authorList>
    </citation>
    <scope>NUCLEOTIDE SEQUENCE [LARGE SCALE GENOMIC DNA]</scope>
    <source>
        <strain evidence="2 3">DSM 44712</strain>
    </source>
</reference>
<name>A0A010ZYM1_9ACTN</name>
<feature type="transmembrane region" description="Helical" evidence="1">
    <location>
        <begin position="39"/>
        <end position="59"/>
    </location>
</feature>
<comment type="caution">
    <text evidence="2">The sequence shown here is derived from an EMBL/GenBank/DDBJ whole genome shotgun (WGS) entry which is preliminary data.</text>
</comment>
<keyword evidence="1" id="KW-0472">Membrane</keyword>
<proteinExistence type="predicted"/>